<evidence type="ECO:0000313" key="2">
    <source>
        <dbReference type="Proteomes" id="UP000185783"/>
    </source>
</evidence>
<sequence length="187" mass="21647">MSADDPVQPDFEALERIAQEKAGQRNLLFALIGNMSYCWSNNESMFIYVLQYLIRTDEITATIIFGTLNTTRARIDLVERLAEAKLADKDAATQLRRIIRRFNECTKLRNEFNHSVFKTDSEGAITHTHSMRIQRRNGQLHLGELKPVDQQRIEAMGAAIKKMVKLNREIWQFLPMLRQAMDDTECT</sequence>
<protein>
    <recommendedName>
        <fullName evidence="3">Cthe-2314-like HEPN domain-containing protein</fullName>
    </recommendedName>
</protein>
<evidence type="ECO:0000313" key="1">
    <source>
        <dbReference type="EMBL" id="OKL44791.1"/>
    </source>
</evidence>
<reference evidence="1 2" key="1">
    <citation type="submission" date="2016-03" db="EMBL/GenBank/DDBJ databases">
        <title>Genome sequence of Nesiotobacter sp. nov., a moderately halophilic alphaproteobacterium isolated from the Yellow Sea, China.</title>
        <authorList>
            <person name="Zhang G."/>
            <person name="Zhang R."/>
        </authorList>
    </citation>
    <scope>NUCLEOTIDE SEQUENCE [LARGE SCALE GENOMIC DNA]</scope>
    <source>
        <strain evidence="1 2">WB1-6</strain>
    </source>
</reference>
<keyword evidence="2" id="KW-1185">Reference proteome</keyword>
<dbReference type="RefSeq" id="WP_028481943.1">
    <property type="nucleotide sequence ID" value="NZ_LVVZ01000011.1"/>
</dbReference>
<gene>
    <name evidence="1" type="ORF">A3843_06860</name>
</gene>
<proteinExistence type="predicted"/>
<dbReference type="Proteomes" id="UP000185783">
    <property type="component" value="Unassembled WGS sequence"/>
</dbReference>
<evidence type="ECO:0008006" key="3">
    <source>
        <dbReference type="Google" id="ProtNLM"/>
    </source>
</evidence>
<accession>A0A1U7JJF9</accession>
<name>A0A1U7JJF9_9HYPH</name>
<dbReference type="AlphaFoldDB" id="A0A1U7JJF9"/>
<dbReference type="EMBL" id="LVVZ01000011">
    <property type="protein sequence ID" value="OKL44791.1"/>
    <property type="molecule type" value="Genomic_DNA"/>
</dbReference>
<organism evidence="1 2">
    <name type="scientific">Pseudovibrio exalbescens</name>
    <dbReference type="NCBI Taxonomy" id="197461"/>
    <lineage>
        <taxon>Bacteria</taxon>
        <taxon>Pseudomonadati</taxon>
        <taxon>Pseudomonadota</taxon>
        <taxon>Alphaproteobacteria</taxon>
        <taxon>Hyphomicrobiales</taxon>
        <taxon>Stappiaceae</taxon>
        <taxon>Pseudovibrio</taxon>
    </lineage>
</organism>
<comment type="caution">
    <text evidence="1">The sequence shown here is derived from an EMBL/GenBank/DDBJ whole genome shotgun (WGS) entry which is preliminary data.</text>
</comment>